<dbReference type="GO" id="GO:0003955">
    <property type="term" value="F:NAD(P)H dehydrogenase (quinone) activity"/>
    <property type="evidence" value="ECO:0007669"/>
    <property type="project" value="TreeGrafter"/>
</dbReference>
<dbReference type="InterPro" id="IPR036188">
    <property type="entry name" value="FAD/NAD-bd_sf"/>
</dbReference>
<evidence type="ECO:0000313" key="7">
    <source>
        <dbReference type="EMBL" id="NYD90129.1"/>
    </source>
</evidence>
<dbReference type="EMBL" id="JACCBY010000002">
    <property type="protein sequence ID" value="NYD90129.1"/>
    <property type="molecule type" value="Genomic_DNA"/>
</dbReference>
<keyword evidence="8" id="KW-1185">Reference proteome</keyword>
<comment type="cofactor">
    <cofactor evidence="1">
        <name>FAD</name>
        <dbReference type="ChEBI" id="CHEBI:57692"/>
    </cofactor>
</comment>
<proteinExistence type="inferred from homology"/>
<keyword evidence="5 7" id="KW-0560">Oxidoreductase</keyword>
<evidence type="ECO:0000256" key="3">
    <source>
        <dbReference type="ARBA" id="ARBA00022630"/>
    </source>
</evidence>
<dbReference type="PANTHER" id="PTHR42913:SF3">
    <property type="entry name" value="64 KDA MITOCHONDRIAL NADH DEHYDROGENASE (EUROFUNG)"/>
    <property type="match status" value="1"/>
</dbReference>
<dbReference type="PRINTS" id="PR00411">
    <property type="entry name" value="PNDRDTASEI"/>
</dbReference>
<dbReference type="AlphaFoldDB" id="A0A7Y9FMS6"/>
<protein>
    <submittedName>
        <fullName evidence="7">NADH dehydrogenase</fullName>
        <ecNumber evidence="7">1.6.99.3</ecNumber>
    </submittedName>
</protein>
<organism evidence="7 8">
    <name type="scientific">Sphingomonas melonis</name>
    <dbReference type="NCBI Taxonomy" id="152682"/>
    <lineage>
        <taxon>Bacteria</taxon>
        <taxon>Pseudomonadati</taxon>
        <taxon>Pseudomonadota</taxon>
        <taxon>Alphaproteobacteria</taxon>
        <taxon>Sphingomonadales</taxon>
        <taxon>Sphingomonadaceae</taxon>
        <taxon>Sphingomonas</taxon>
    </lineage>
</organism>
<feature type="domain" description="FAD/NAD(P)-binding" evidence="6">
    <location>
        <begin position="7"/>
        <end position="342"/>
    </location>
</feature>
<name>A0A7Y9FMS6_9SPHN</name>
<dbReference type="PRINTS" id="PR00368">
    <property type="entry name" value="FADPNR"/>
</dbReference>
<dbReference type="Gene3D" id="3.50.50.100">
    <property type="match status" value="1"/>
</dbReference>
<sequence>MTSTKTQIVIVGGGAAGLELATRLGARYGRKAHDIIVVDRNRTHIWKPLLHEVATGSLDANMDEVGYRSHCHRWGYRFFYGTLDSIDRTARQVRLAPVYDDQGREVIAAHAIRYDYLVLAYGSVTNDFGTPGVAENCTFLDSRAQADRFRDRLLDHCLRVSRTMTADPASDAHVRIAIVGGGATGVELAAELFNAAAALGHYGLEVFDESRLAVTLIEAGPRILPALPERLADAARGELEALGVRVLTDTPVTAADRDGMTTATGERIDADLMVWAAGVKAVPIAGGLDGLEVTRGGQVVVTPTLQSVSDDRIFAIGDCAACRLPGSERPVPPRAQAAHQMAAAVFVNLKHRMAGKPLRPFVYRDHGSLVSLSRFSTVGTLMGNLVGGKLAIEGRLARFVYLSLYRMHLIAIHGWLKGCALIVIGHVNRIVRPRLKLH</sequence>
<dbReference type="InterPro" id="IPR023753">
    <property type="entry name" value="FAD/NAD-binding_dom"/>
</dbReference>
<dbReference type="Pfam" id="PF07992">
    <property type="entry name" value="Pyr_redox_2"/>
    <property type="match status" value="1"/>
</dbReference>
<dbReference type="InterPro" id="IPR051169">
    <property type="entry name" value="NADH-Q_oxidoreductase"/>
</dbReference>
<accession>A0A7Y9FMS6</accession>
<evidence type="ECO:0000256" key="5">
    <source>
        <dbReference type="ARBA" id="ARBA00023002"/>
    </source>
</evidence>
<dbReference type="SUPFAM" id="SSF51905">
    <property type="entry name" value="FAD/NAD(P)-binding domain"/>
    <property type="match status" value="1"/>
</dbReference>
<comment type="caution">
    <text evidence="7">The sequence shown here is derived from an EMBL/GenBank/DDBJ whole genome shotgun (WGS) entry which is preliminary data.</text>
</comment>
<dbReference type="Proteomes" id="UP000517753">
    <property type="component" value="Unassembled WGS sequence"/>
</dbReference>
<gene>
    <name evidence="7" type="ORF">HD841_001909</name>
</gene>
<evidence type="ECO:0000259" key="6">
    <source>
        <dbReference type="Pfam" id="PF07992"/>
    </source>
</evidence>
<comment type="similarity">
    <text evidence="2">Belongs to the NADH dehydrogenase family.</text>
</comment>
<keyword evidence="3" id="KW-0285">Flavoprotein</keyword>
<evidence type="ECO:0000313" key="8">
    <source>
        <dbReference type="Proteomes" id="UP000517753"/>
    </source>
</evidence>
<evidence type="ECO:0000256" key="2">
    <source>
        <dbReference type="ARBA" id="ARBA00005272"/>
    </source>
</evidence>
<dbReference type="GO" id="GO:0019646">
    <property type="term" value="P:aerobic electron transport chain"/>
    <property type="evidence" value="ECO:0007669"/>
    <property type="project" value="TreeGrafter"/>
</dbReference>
<reference evidence="7 8" key="1">
    <citation type="submission" date="2020-08" db="EMBL/GenBank/DDBJ databases">
        <title>The Agave Microbiome: Exploring the role of microbial communities in plant adaptations to desert environments.</title>
        <authorList>
            <person name="Partida-Martinez L.P."/>
        </authorList>
    </citation>
    <scope>NUCLEOTIDE SEQUENCE [LARGE SCALE GENOMIC DNA]</scope>
    <source>
        <strain evidence="7 8">AS2.3</strain>
    </source>
</reference>
<evidence type="ECO:0000256" key="4">
    <source>
        <dbReference type="ARBA" id="ARBA00022827"/>
    </source>
</evidence>
<dbReference type="EC" id="1.6.99.3" evidence="7"/>
<keyword evidence="4" id="KW-0274">FAD</keyword>
<dbReference type="RefSeq" id="WP_179508587.1">
    <property type="nucleotide sequence ID" value="NZ_JACCBY010000002.1"/>
</dbReference>
<dbReference type="PANTHER" id="PTHR42913">
    <property type="entry name" value="APOPTOSIS-INDUCING FACTOR 1"/>
    <property type="match status" value="1"/>
</dbReference>
<evidence type="ECO:0000256" key="1">
    <source>
        <dbReference type="ARBA" id="ARBA00001974"/>
    </source>
</evidence>